<dbReference type="OrthoDB" id="10067843at2759"/>
<dbReference type="PANTHER" id="PTHR28467">
    <property type="entry name" value="PAXIP1-ASSOCIATED GLUTAMATE-RICH PROTEIN 1"/>
    <property type="match status" value="1"/>
</dbReference>
<feature type="compositionally biased region" description="Basic and acidic residues" evidence="1">
    <location>
        <begin position="60"/>
        <end position="82"/>
    </location>
</feature>
<feature type="region of interest" description="Disordered" evidence="1">
    <location>
        <begin position="51"/>
        <end position="143"/>
    </location>
</feature>
<dbReference type="GO" id="GO:0030331">
    <property type="term" value="F:nuclear estrogen receptor binding"/>
    <property type="evidence" value="ECO:0007669"/>
    <property type="project" value="TreeGrafter"/>
</dbReference>
<proteinExistence type="predicted"/>
<gene>
    <name evidence="2" type="ORF">NEZAVI_LOCUS6799</name>
</gene>
<sequence length="143" mass="16580">MVMSEEWEISCSDDEKYEVIQVESGKWEPPPEMIIKYYDELDNGQKYLELNWKCPGRRPPTPEKTDEQKENESTVSESKSEEKDEYFDFEVDKGPASLRPSGEVGPRGSAKKKTTSLDAILSNMARHRRMDMMEEDPPEISRI</sequence>
<protein>
    <submittedName>
        <fullName evidence="2">Uncharacterized protein</fullName>
    </submittedName>
</protein>
<dbReference type="InterPro" id="IPR028213">
    <property type="entry name" value="PA1"/>
</dbReference>
<dbReference type="Pfam" id="PF15364">
    <property type="entry name" value="PAXIP1_C"/>
    <property type="match status" value="1"/>
</dbReference>
<dbReference type="EMBL" id="OV725079">
    <property type="protein sequence ID" value="CAH1396823.1"/>
    <property type="molecule type" value="Genomic_DNA"/>
</dbReference>
<evidence type="ECO:0000313" key="2">
    <source>
        <dbReference type="EMBL" id="CAH1396823.1"/>
    </source>
</evidence>
<accession>A0A9P0H797</accession>
<evidence type="ECO:0000313" key="3">
    <source>
        <dbReference type="Proteomes" id="UP001152798"/>
    </source>
</evidence>
<reference evidence="2" key="1">
    <citation type="submission" date="2022-01" db="EMBL/GenBank/DDBJ databases">
        <authorList>
            <person name="King R."/>
        </authorList>
    </citation>
    <scope>NUCLEOTIDE SEQUENCE</scope>
</reference>
<feature type="compositionally biased region" description="Acidic residues" evidence="1">
    <location>
        <begin position="133"/>
        <end position="143"/>
    </location>
</feature>
<dbReference type="GO" id="GO:0033148">
    <property type="term" value="P:positive regulation of intracellular estrogen receptor signaling pathway"/>
    <property type="evidence" value="ECO:0007669"/>
    <property type="project" value="TreeGrafter"/>
</dbReference>
<dbReference type="Proteomes" id="UP001152798">
    <property type="component" value="Chromosome 3"/>
</dbReference>
<organism evidence="2 3">
    <name type="scientific">Nezara viridula</name>
    <name type="common">Southern green stink bug</name>
    <name type="synonym">Cimex viridulus</name>
    <dbReference type="NCBI Taxonomy" id="85310"/>
    <lineage>
        <taxon>Eukaryota</taxon>
        <taxon>Metazoa</taxon>
        <taxon>Ecdysozoa</taxon>
        <taxon>Arthropoda</taxon>
        <taxon>Hexapoda</taxon>
        <taxon>Insecta</taxon>
        <taxon>Pterygota</taxon>
        <taxon>Neoptera</taxon>
        <taxon>Paraneoptera</taxon>
        <taxon>Hemiptera</taxon>
        <taxon>Heteroptera</taxon>
        <taxon>Panheteroptera</taxon>
        <taxon>Pentatomomorpha</taxon>
        <taxon>Pentatomoidea</taxon>
        <taxon>Pentatomidae</taxon>
        <taxon>Pentatominae</taxon>
        <taxon>Nezara</taxon>
    </lineage>
</organism>
<dbReference type="PANTHER" id="PTHR28467:SF1">
    <property type="entry name" value="PAXIP1-ASSOCIATED GLUTAMATE-RICH PROTEIN 1"/>
    <property type="match status" value="1"/>
</dbReference>
<dbReference type="GO" id="GO:1902808">
    <property type="term" value="P:positive regulation of cell cycle G1/S phase transition"/>
    <property type="evidence" value="ECO:0007669"/>
    <property type="project" value="TreeGrafter"/>
</dbReference>
<dbReference type="GO" id="GO:0044666">
    <property type="term" value="C:MLL3/4 complex"/>
    <property type="evidence" value="ECO:0007669"/>
    <property type="project" value="TreeGrafter"/>
</dbReference>
<evidence type="ECO:0000256" key="1">
    <source>
        <dbReference type="SAM" id="MobiDB-lite"/>
    </source>
</evidence>
<keyword evidence="3" id="KW-1185">Reference proteome</keyword>
<name>A0A9P0H797_NEZVI</name>
<dbReference type="AlphaFoldDB" id="A0A9P0H797"/>